<reference evidence="2" key="2">
    <citation type="journal article" date="2007" name="Science">
        <title>Draft genome sequence of the sexually transmitted pathogen Trichomonas vaginalis.</title>
        <authorList>
            <person name="Carlton J.M."/>
            <person name="Hirt R.P."/>
            <person name="Silva J.C."/>
            <person name="Delcher A.L."/>
            <person name="Schatz M."/>
            <person name="Zhao Q."/>
            <person name="Wortman J.R."/>
            <person name="Bidwell S.L."/>
            <person name="Alsmark U.C.M."/>
            <person name="Besteiro S."/>
            <person name="Sicheritz-Ponten T."/>
            <person name="Noel C.J."/>
            <person name="Dacks J.B."/>
            <person name="Foster P.G."/>
            <person name="Simillion C."/>
            <person name="Van de Peer Y."/>
            <person name="Miranda-Saavedra D."/>
            <person name="Barton G.J."/>
            <person name="Westrop G.D."/>
            <person name="Mueller S."/>
            <person name="Dessi D."/>
            <person name="Fiori P.L."/>
            <person name="Ren Q."/>
            <person name="Paulsen I."/>
            <person name="Zhang H."/>
            <person name="Bastida-Corcuera F.D."/>
            <person name="Simoes-Barbosa A."/>
            <person name="Brown M.T."/>
            <person name="Hayes R.D."/>
            <person name="Mukherjee M."/>
            <person name="Okumura C.Y."/>
            <person name="Schneider R."/>
            <person name="Smith A.J."/>
            <person name="Vanacova S."/>
            <person name="Villalvazo M."/>
            <person name="Haas B.J."/>
            <person name="Pertea M."/>
            <person name="Feldblyum T.V."/>
            <person name="Utterback T.R."/>
            <person name="Shu C.L."/>
            <person name="Osoegawa K."/>
            <person name="de Jong P.J."/>
            <person name="Hrdy I."/>
            <person name="Horvathova L."/>
            <person name="Zubacova Z."/>
            <person name="Dolezal P."/>
            <person name="Malik S.B."/>
            <person name="Logsdon J.M. Jr."/>
            <person name="Henze K."/>
            <person name="Gupta A."/>
            <person name="Wang C.C."/>
            <person name="Dunne R.L."/>
            <person name="Upcroft J.A."/>
            <person name="Upcroft P."/>
            <person name="White O."/>
            <person name="Salzberg S.L."/>
            <person name="Tang P."/>
            <person name="Chiu C.-H."/>
            <person name="Lee Y.-S."/>
            <person name="Embley T.M."/>
            <person name="Coombs G.H."/>
            <person name="Mottram J.C."/>
            <person name="Tachezy J."/>
            <person name="Fraser-Liggett C.M."/>
            <person name="Johnson P.J."/>
        </authorList>
    </citation>
    <scope>NUCLEOTIDE SEQUENCE [LARGE SCALE GENOMIC DNA]</scope>
    <source>
        <strain evidence="2">G3</strain>
    </source>
</reference>
<feature type="domain" description="F5/8 type C" evidence="1">
    <location>
        <begin position="60"/>
        <end position="156"/>
    </location>
</feature>
<dbReference type="EMBL" id="DS113245">
    <property type="protein sequence ID" value="EAY16175.1"/>
    <property type="molecule type" value="Genomic_DNA"/>
</dbReference>
<dbReference type="SUPFAM" id="SSF49785">
    <property type="entry name" value="Galactose-binding domain-like"/>
    <property type="match status" value="1"/>
</dbReference>
<dbReference type="RefSeq" id="XP_001328398.1">
    <property type="nucleotide sequence ID" value="XM_001328363.1"/>
</dbReference>
<accession>A2DTM8</accession>
<dbReference type="InParanoid" id="A2DTM8"/>
<dbReference type="SMR" id="A2DTM8"/>
<name>A2DTM8_TRIV3</name>
<dbReference type="AlphaFoldDB" id="A2DTM8"/>
<evidence type="ECO:0000313" key="2">
    <source>
        <dbReference type="EMBL" id="EAY16175.1"/>
    </source>
</evidence>
<dbReference type="Gene3D" id="2.60.120.260">
    <property type="entry name" value="Galactose-binding domain-like"/>
    <property type="match status" value="1"/>
</dbReference>
<dbReference type="Proteomes" id="UP000001542">
    <property type="component" value="Unassembled WGS sequence"/>
</dbReference>
<evidence type="ECO:0000259" key="1">
    <source>
        <dbReference type="Pfam" id="PF00754"/>
    </source>
</evidence>
<dbReference type="InterPro" id="IPR008979">
    <property type="entry name" value="Galactose-bd-like_sf"/>
</dbReference>
<sequence length="174" mass="19054">MGGGNSIAYPLRKEAPLNGIFAAIRKANGGKIGNEIKVKVSSKSVRCFVDPIDVVGPASDSEWTSENEDSSWIEITFATKKVELFGYTLKTFQGGKGSTHARSWKVEVSNNGLDYREADQVKNTDELNNPNKTFSKTVQPTGLYSIIRFTMTGKNSFGSNCFTLANIELFGNLK</sequence>
<dbReference type="VEuPathDB" id="TrichDB:TVAG_340690"/>
<dbReference type="Pfam" id="PF00754">
    <property type="entry name" value="F5_F8_type_C"/>
    <property type="match status" value="1"/>
</dbReference>
<evidence type="ECO:0000313" key="3">
    <source>
        <dbReference type="Proteomes" id="UP000001542"/>
    </source>
</evidence>
<dbReference type="VEuPathDB" id="TrichDB:TVAGG3_1037900"/>
<organism evidence="2 3">
    <name type="scientific">Trichomonas vaginalis (strain ATCC PRA-98 / G3)</name>
    <dbReference type="NCBI Taxonomy" id="412133"/>
    <lineage>
        <taxon>Eukaryota</taxon>
        <taxon>Metamonada</taxon>
        <taxon>Parabasalia</taxon>
        <taxon>Trichomonadida</taxon>
        <taxon>Trichomonadidae</taxon>
        <taxon>Trichomonas</taxon>
    </lineage>
</organism>
<protein>
    <recommendedName>
        <fullName evidence="1">F5/8 type C domain-containing protein</fullName>
    </recommendedName>
</protein>
<dbReference type="KEGG" id="tva:4774183"/>
<dbReference type="InterPro" id="IPR000421">
    <property type="entry name" value="FA58C"/>
</dbReference>
<keyword evidence="3" id="KW-1185">Reference proteome</keyword>
<gene>
    <name evidence="2" type="ORF">TVAG_340690</name>
</gene>
<dbReference type="OrthoDB" id="19132at2759"/>
<reference evidence="2" key="1">
    <citation type="submission" date="2006-10" db="EMBL/GenBank/DDBJ databases">
        <authorList>
            <person name="Amadeo P."/>
            <person name="Zhao Q."/>
            <person name="Wortman J."/>
            <person name="Fraser-Liggett C."/>
            <person name="Carlton J."/>
        </authorList>
    </citation>
    <scope>NUCLEOTIDE SEQUENCE</scope>
    <source>
        <strain evidence="2">G3</strain>
    </source>
</reference>
<proteinExistence type="predicted"/>